<dbReference type="AlphaFoldDB" id="T1BHD4"/>
<dbReference type="GO" id="GO:0016020">
    <property type="term" value="C:membrane"/>
    <property type="evidence" value="ECO:0007669"/>
    <property type="project" value="InterPro"/>
</dbReference>
<organism evidence="3">
    <name type="scientific">mine drainage metagenome</name>
    <dbReference type="NCBI Taxonomy" id="410659"/>
    <lineage>
        <taxon>unclassified sequences</taxon>
        <taxon>metagenomes</taxon>
        <taxon>ecological metagenomes</taxon>
    </lineage>
</organism>
<dbReference type="GO" id="GO:0020037">
    <property type="term" value="F:heme binding"/>
    <property type="evidence" value="ECO:0007669"/>
    <property type="project" value="InterPro"/>
</dbReference>
<reference evidence="3" key="2">
    <citation type="journal article" date="2014" name="ISME J.">
        <title>Microbial stratification in low pH oxic and suboxic macroscopic growths along an acid mine drainage.</title>
        <authorList>
            <person name="Mendez-Garcia C."/>
            <person name="Mesa V."/>
            <person name="Sprenger R.R."/>
            <person name="Richter M."/>
            <person name="Diez M.S."/>
            <person name="Solano J."/>
            <person name="Bargiela R."/>
            <person name="Golyshina O.V."/>
            <person name="Manteca A."/>
            <person name="Ramos J.L."/>
            <person name="Gallego J.R."/>
            <person name="Llorente I."/>
            <person name="Martins Dos Santos V.A."/>
            <person name="Jensen O.N."/>
            <person name="Pelaez A.I."/>
            <person name="Sanchez J."/>
            <person name="Ferrer M."/>
        </authorList>
    </citation>
    <scope>NUCLEOTIDE SEQUENCE</scope>
</reference>
<name>T1BHD4_9ZZZZ</name>
<reference evidence="3" key="1">
    <citation type="submission" date="2013-08" db="EMBL/GenBank/DDBJ databases">
        <authorList>
            <person name="Mendez C."/>
            <person name="Richter M."/>
            <person name="Ferrer M."/>
            <person name="Sanchez J."/>
        </authorList>
    </citation>
    <scope>NUCLEOTIDE SEQUENCE</scope>
</reference>
<dbReference type="InterPro" id="IPR008972">
    <property type="entry name" value="Cupredoxin"/>
</dbReference>
<dbReference type="PROSITE" id="PS50855">
    <property type="entry name" value="COX1"/>
    <property type="match status" value="1"/>
</dbReference>
<accession>T1BHD4</accession>
<evidence type="ECO:0000313" key="3">
    <source>
        <dbReference type="EMBL" id="EQD72401.1"/>
    </source>
</evidence>
<gene>
    <name evidence="3" type="ORF">B1B_03780</name>
</gene>
<sequence length="900" mass="97967">MTDSIPPPPSPEVGYVPEPIFEKPPILTRVLETAEDKIREPLARRKFFQRLFLLDRDWMTRITMLMLIGAMVWGVIGGLDAYGFQSQAYDYATSGTITLTNQEIYSSITLHGLRMLFGFAQQLEMALFGLLAINAMGVKPRHKWALYTSVGLINASIMLLEGPFYIWPAFNDNYFPSLGWTFSSPLGIQGQSAYAIGPLWFLGWYALTAAVLIWAGWMLVHFRDWLRSRPAGAAGRLPVSLLFVFATVILIPITYGPLLVSTTWDIGTYYLGWGLNPLVNQVIFWMFGHGIVYVLFLIPVAALYLLIPILSKRPIYSYRFAILAAVLFIILTPLLGIHHLFLTALPTWATYTTMVLSFLIIIPSAVTFFSLWMTMKGVRRSQWEWNIVALFALLAFAGSIAGGLSGPDVATIGANVDLHNSLFVLSHFHTITILAIVTGAYAVLYAVFPLLCGRLWFSMWLARIHFLTTAIGGIIIVVCFEGLGTLGILRRQILFPNVPAVDLYNVILFAGIIVILVGQLFFVLNGFLTAYRGRPIVTSGLSFDEAIRAAARSTYVGSTVPVQDVPVQRKATRARREHVEKLWVGSVIVLIVVVLAAATPQALSVTNGITSAANAPAGSEYVTLSGQQYYWTVNETGPIRGTFDNAIVAYAGQWISVNATATGATQSLYIPFRSLPMVNVQVVPGSDSYALFQAPSTPGVYGAPDGEFDGPWFGQDAAALIVLPAVGASDLSAFQSGGGAGDIYNPPILTAASANLVGDSEGLFNHSIPGPTLYAGAGVVSFRWEVPLSSIGTNNYLVNVTSNDKNAQQQYVIDRNYTLPYPVGIYEITATHGLRLVTAPQSLRINRVINESVLLASGVYLYGLVSPVSYSYNPGGQSNGSTGSQLGEVMGLWGVLWVGP</sequence>
<dbReference type="CDD" id="cd00919">
    <property type="entry name" value="Heme_Cu_Oxidase_I"/>
    <property type="match status" value="1"/>
</dbReference>
<dbReference type="Gene3D" id="1.20.210.10">
    <property type="entry name" value="Cytochrome c oxidase-like, subunit I domain"/>
    <property type="match status" value="1"/>
</dbReference>
<dbReference type="SUPFAM" id="SSF49503">
    <property type="entry name" value="Cupredoxins"/>
    <property type="match status" value="1"/>
</dbReference>
<dbReference type="InterPro" id="IPR036927">
    <property type="entry name" value="Cyt_c_oxase-like_su1_sf"/>
</dbReference>
<keyword evidence="1" id="KW-1133">Transmembrane helix</keyword>
<feature type="transmembrane region" description="Helical" evidence="1">
    <location>
        <begin position="282"/>
        <end position="306"/>
    </location>
</feature>
<dbReference type="EC" id="1.7.2.5" evidence="3"/>
<feature type="transmembrane region" description="Helical" evidence="1">
    <location>
        <begin position="241"/>
        <end position="262"/>
    </location>
</feature>
<dbReference type="Pfam" id="PF00115">
    <property type="entry name" value="COX1"/>
    <property type="match status" value="1"/>
</dbReference>
<feature type="transmembrane region" description="Helical" evidence="1">
    <location>
        <begin position="58"/>
        <end position="76"/>
    </location>
</feature>
<feature type="transmembrane region" description="Helical" evidence="1">
    <location>
        <begin position="145"/>
        <end position="167"/>
    </location>
</feature>
<feature type="transmembrane region" description="Helical" evidence="1">
    <location>
        <begin position="582"/>
        <end position="603"/>
    </location>
</feature>
<dbReference type="GO" id="GO:0009060">
    <property type="term" value="P:aerobic respiration"/>
    <property type="evidence" value="ECO:0007669"/>
    <property type="project" value="InterPro"/>
</dbReference>
<evidence type="ECO:0000259" key="2">
    <source>
        <dbReference type="PROSITE" id="PS50855"/>
    </source>
</evidence>
<dbReference type="PANTHER" id="PTHR10422:SF18">
    <property type="entry name" value="CYTOCHROME C OXIDASE SUBUNIT 1"/>
    <property type="match status" value="1"/>
</dbReference>
<keyword evidence="1" id="KW-0472">Membrane</keyword>
<dbReference type="PRINTS" id="PR01165">
    <property type="entry name" value="CYCOXIDASEI"/>
</dbReference>
<feature type="transmembrane region" description="Helical" evidence="1">
    <location>
        <begin position="385"/>
        <end position="404"/>
    </location>
</feature>
<feature type="transmembrane region" description="Helical" evidence="1">
    <location>
        <begin position="318"/>
        <end position="342"/>
    </location>
</feature>
<keyword evidence="3" id="KW-0560">Oxidoreductase</keyword>
<feature type="transmembrane region" description="Helical" evidence="1">
    <location>
        <begin position="115"/>
        <end position="133"/>
    </location>
</feature>
<dbReference type="EMBL" id="AUZY01002341">
    <property type="protein sequence ID" value="EQD72401.1"/>
    <property type="molecule type" value="Genomic_DNA"/>
</dbReference>
<feature type="transmembrane region" description="Helical" evidence="1">
    <location>
        <begin position="460"/>
        <end position="483"/>
    </location>
</feature>
<feature type="domain" description="Cytochrome oxidase subunit I profile" evidence="2">
    <location>
        <begin position="61"/>
        <end position="564"/>
    </location>
</feature>
<dbReference type="GO" id="GO:0022904">
    <property type="term" value="P:respiratory electron transport chain"/>
    <property type="evidence" value="ECO:0007669"/>
    <property type="project" value="TreeGrafter"/>
</dbReference>
<comment type="caution">
    <text evidence="3">The sequence shown here is derived from an EMBL/GenBank/DDBJ whole genome shotgun (WGS) entry which is preliminary data.</text>
</comment>
<dbReference type="PANTHER" id="PTHR10422">
    <property type="entry name" value="CYTOCHROME C OXIDASE SUBUNIT 1"/>
    <property type="match status" value="1"/>
</dbReference>
<protein>
    <submittedName>
        <fullName evidence="3">Cytochrome c oxidase subunit I</fullName>
        <ecNumber evidence="3">1.7.2.5</ecNumber>
    </submittedName>
</protein>
<feature type="transmembrane region" description="Helical" evidence="1">
    <location>
        <begin position="199"/>
        <end position="220"/>
    </location>
</feature>
<keyword evidence="1" id="KW-0812">Transmembrane</keyword>
<dbReference type="InterPro" id="IPR023616">
    <property type="entry name" value="Cyt_c_oxase-like_su1_dom"/>
</dbReference>
<dbReference type="SUPFAM" id="SSF81442">
    <property type="entry name" value="Cytochrome c oxidase subunit I-like"/>
    <property type="match status" value="1"/>
</dbReference>
<feature type="transmembrane region" description="Helical" evidence="1">
    <location>
        <begin position="348"/>
        <end position="373"/>
    </location>
</feature>
<dbReference type="GO" id="GO:0004129">
    <property type="term" value="F:cytochrome-c oxidase activity"/>
    <property type="evidence" value="ECO:0007669"/>
    <property type="project" value="InterPro"/>
</dbReference>
<feature type="transmembrane region" description="Helical" evidence="1">
    <location>
        <begin position="424"/>
        <end position="448"/>
    </location>
</feature>
<dbReference type="InterPro" id="IPR000883">
    <property type="entry name" value="Cyt_C_Oxase_1"/>
</dbReference>
<evidence type="ECO:0000256" key="1">
    <source>
        <dbReference type="SAM" id="Phobius"/>
    </source>
</evidence>
<dbReference type="GO" id="GO:0015990">
    <property type="term" value="P:electron transport coupled proton transport"/>
    <property type="evidence" value="ECO:0007669"/>
    <property type="project" value="TreeGrafter"/>
</dbReference>
<dbReference type="GO" id="GO:0016966">
    <property type="term" value="F:nitric oxide reductase activity"/>
    <property type="evidence" value="ECO:0007669"/>
    <property type="project" value="UniProtKB-EC"/>
</dbReference>
<proteinExistence type="predicted"/>
<feature type="transmembrane region" description="Helical" evidence="1">
    <location>
        <begin position="503"/>
        <end position="524"/>
    </location>
</feature>